<dbReference type="AlphaFoldDB" id="A0A0E4GAV1"/>
<organism evidence="1 2">
    <name type="scientific">Syntrophomonas zehnderi OL-4</name>
    <dbReference type="NCBI Taxonomy" id="690567"/>
    <lineage>
        <taxon>Bacteria</taxon>
        <taxon>Bacillati</taxon>
        <taxon>Bacillota</taxon>
        <taxon>Clostridia</taxon>
        <taxon>Eubacteriales</taxon>
        <taxon>Syntrophomonadaceae</taxon>
        <taxon>Syntrophomonas</taxon>
    </lineage>
</organism>
<dbReference type="STRING" id="690567.1666"/>
<protein>
    <submittedName>
        <fullName evidence="1">Uncharacterized</fullName>
    </submittedName>
</protein>
<accession>A0A0E4GAV1</accession>
<dbReference type="Proteomes" id="UP000045545">
    <property type="component" value="Unassembled WGS sequence"/>
</dbReference>
<dbReference type="OrthoDB" id="9835947at2"/>
<keyword evidence="2" id="KW-1185">Reference proteome</keyword>
<proteinExistence type="predicted"/>
<sequence>MSRQENIKKVYDRCSAMITNLHIKKRAISQEEMYSLLSVLDMVVLKNDFSDFIDLLRSWQEGPRDEEIDAIIKATLLQIDYTSEQSIRQNQAILADLINYQSSQS</sequence>
<name>A0A0E4GAV1_9FIRM</name>
<reference evidence="1 2" key="1">
    <citation type="submission" date="2015-03" db="EMBL/GenBank/DDBJ databases">
        <authorList>
            <person name="Murphy D."/>
        </authorList>
    </citation>
    <scope>NUCLEOTIDE SEQUENCE [LARGE SCALE GENOMIC DNA]</scope>
    <source>
        <strain evidence="1 2">OL-4</strain>
    </source>
</reference>
<evidence type="ECO:0000313" key="2">
    <source>
        <dbReference type="Proteomes" id="UP000045545"/>
    </source>
</evidence>
<dbReference type="RefSeq" id="WP_046497521.1">
    <property type="nucleotide sequence ID" value="NZ_CGIH01000027.1"/>
</dbReference>
<gene>
    <name evidence="1" type="ORF">1666</name>
</gene>
<dbReference type="EMBL" id="CGIH01000027">
    <property type="protein sequence ID" value="CFX69621.1"/>
    <property type="molecule type" value="Genomic_DNA"/>
</dbReference>
<evidence type="ECO:0000313" key="1">
    <source>
        <dbReference type="EMBL" id="CFX69621.1"/>
    </source>
</evidence>